<organism evidence="2 3">
    <name type="scientific">Stichopus japonicus</name>
    <name type="common">Sea cucumber</name>
    <dbReference type="NCBI Taxonomy" id="307972"/>
    <lineage>
        <taxon>Eukaryota</taxon>
        <taxon>Metazoa</taxon>
        <taxon>Echinodermata</taxon>
        <taxon>Eleutherozoa</taxon>
        <taxon>Echinozoa</taxon>
        <taxon>Holothuroidea</taxon>
        <taxon>Aspidochirotacea</taxon>
        <taxon>Aspidochirotida</taxon>
        <taxon>Stichopodidae</taxon>
        <taxon>Apostichopus</taxon>
    </lineage>
</organism>
<dbReference type="Gene3D" id="1.10.510.10">
    <property type="entry name" value="Transferase(Phosphotransferase) domain 1"/>
    <property type="match status" value="1"/>
</dbReference>
<protein>
    <submittedName>
        <fullName evidence="2">Putative serine/threonine-protein kinase 32B isoform X2</fullName>
    </submittedName>
</protein>
<dbReference type="GO" id="GO:0016301">
    <property type="term" value="F:kinase activity"/>
    <property type="evidence" value="ECO:0007669"/>
    <property type="project" value="UniProtKB-KW"/>
</dbReference>
<feature type="compositionally biased region" description="Basic and acidic residues" evidence="1">
    <location>
        <begin position="126"/>
        <end position="142"/>
    </location>
</feature>
<dbReference type="Proteomes" id="UP000230750">
    <property type="component" value="Unassembled WGS sequence"/>
</dbReference>
<feature type="region of interest" description="Disordered" evidence="1">
    <location>
        <begin position="114"/>
        <end position="148"/>
    </location>
</feature>
<evidence type="ECO:0000313" key="2">
    <source>
        <dbReference type="EMBL" id="PIK33757.1"/>
    </source>
</evidence>
<accession>A0A2G8JDD6</accession>
<sequence>MLALDPQKRTTDLQRFLQHSFVADVDWDAVLNMKIKPSFIPPKDHLNCDPTFELEEMIIEAKPLHKKKKRLAKQGSKAREVDEEVQSRLLNLSEEFVVYNRDNANKVKDVVVQESNGHAEDEDAVEDVKTMQETNHDRKDQAEVTGPT</sequence>
<reference evidence="2 3" key="1">
    <citation type="journal article" date="2017" name="PLoS Biol.">
        <title>The sea cucumber genome provides insights into morphological evolution and visceral regeneration.</title>
        <authorList>
            <person name="Zhang X."/>
            <person name="Sun L."/>
            <person name="Yuan J."/>
            <person name="Sun Y."/>
            <person name="Gao Y."/>
            <person name="Zhang L."/>
            <person name="Li S."/>
            <person name="Dai H."/>
            <person name="Hamel J.F."/>
            <person name="Liu C."/>
            <person name="Yu Y."/>
            <person name="Liu S."/>
            <person name="Lin W."/>
            <person name="Guo K."/>
            <person name="Jin S."/>
            <person name="Xu P."/>
            <person name="Storey K.B."/>
            <person name="Huan P."/>
            <person name="Zhang T."/>
            <person name="Zhou Y."/>
            <person name="Zhang J."/>
            <person name="Lin C."/>
            <person name="Li X."/>
            <person name="Xing L."/>
            <person name="Huo D."/>
            <person name="Sun M."/>
            <person name="Wang L."/>
            <person name="Mercier A."/>
            <person name="Li F."/>
            <person name="Yang H."/>
            <person name="Xiang J."/>
        </authorList>
    </citation>
    <scope>NUCLEOTIDE SEQUENCE [LARGE SCALE GENOMIC DNA]</scope>
    <source>
        <strain evidence="2">Shaxun</strain>
        <tissue evidence="2">Muscle</tissue>
    </source>
</reference>
<comment type="caution">
    <text evidence="2">The sequence shown here is derived from an EMBL/GenBank/DDBJ whole genome shotgun (WGS) entry which is preliminary data.</text>
</comment>
<evidence type="ECO:0000256" key="1">
    <source>
        <dbReference type="SAM" id="MobiDB-lite"/>
    </source>
</evidence>
<dbReference type="EMBL" id="MRZV01002421">
    <property type="protein sequence ID" value="PIK33757.1"/>
    <property type="molecule type" value="Genomic_DNA"/>
</dbReference>
<evidence type="ECO:0000313" key="3">
    <source>
        <dbReference type="Proteomes" id="UP000230750"/>
    </source>
</evidence>
<proteinExistence type="predicted"/>
<keyword evidence="3" id="KW-1185">Reference proteome</keyword>
<keyword evidence="2" id="KW-0418">Kinase</keyword>
<dbReference type="OrthoDB" id="354826at2759"/>
<gene>
    <name evidence="2" type="ORF">BSL78_29430</name>
</gene>
<name>A0A2G8JDD6_STIJA</name>
<dbReference type="AlphaFoldDB" id="A0A2G8JDD6"/>
<keyword evidence="2" id="KW-0808">Transferase</keyword>
<dbReference type="STRING" id="307972.A0A2G8JDD6"/>